<dbReference type="Gene3D" id="1.25.40.20">
    <property type="entry name" value="Ankyrin repeat-containing domain"/>
    <property type="match status" value="3"/>
</dbReference>
<gene>
    <name evidence="5" type="ORF">Scep_030549</name>
</gene>
<feature type="compositionally biased region" description="Basic residues" evidence="4">
    <location>
        <begin position="131"/>
        <end position="140"/>
    </location>
</feature>
<dbReference type="InterPro" id="IPR002110">
    <property type="entry name" value="Ankyrin_rpt"/>
</dbReference>
<evidence type="ECO:0000256" key="4">
    <source>
        <dbReference type="SAM" id="MobiDB-lite"/>
    </source>
</evidence>
<dbReference type="AlphaFoldDB" id="A0AAP0E319"/>
<dbReference type="PROSITE" id="PS50088">
    <property type="entry name" value="ANK_REPEAT"/>
    <property type="match status" value="4"/>
</dbReference>
<proteinExistence type="predicted"/>
<dbReference type="InterPro" id="IPR036770">
    <property type="entry name" value="Ankyrin_rpt-contain_sf"/>
</dbReference>
<organism evidence="5 6">
    <name type="scientific">Stephania cephalantha</name>
    <dbReference type="NCBI Taxonomy" id="152367"/>
    <lineage>
        <taxon>Eukaryota</taxon>
        <taxon>Viridiplantae</taxon>
        <taxon>Streptophyta</taxon>
        <taxon>Embryophyta</taxon>
        <taxon>Tracheophyta</taxon>
        <taxon>Spermatophyta</taxon>
        <taxon>Magnoliopsida</taxon>
        <taxon>Ranunculales</taxon>
        <taxon>Menispermaceae</taxon>
        <taxon>Menispermoideae</taxon>
        <taxon>Cissampelideae</taxon>
        <taxon>Stephania</taxon>
    </lineage>
</organism>
<sequence length="546" mass="59576">MRNMWMEPEWMLTFVYYYCFSIPSPFCSLRGCLKSSKESRDRDTDRERERERERGSKEHGQTSEGLNRRAPPPLHPKPPRLHHLPPHQPHAHHARCSLPHTLTHHHHHHHHPTPLHPPAPLHHPLHPLPPPHRHRHHHHHPAAPLLLVRSAVLPTGKALPQHLRRLFSSTAAADRRVFTDASLPVFLTGPLFALRLLSSSPTATPADSLLPLFSRSISTCPPPDLTSLLFSALRSDPRFARELIKSGADVNGRDGGGIGESLVSAAVGAGGVGVLTVLIESGCEIDGGDLLLMHRAVEMGRLDLMRVLGGGGGGGCGCGWDSVDCSNGRSPVHVAARLGRFEALKLCVSMGGDPDRVDFDGYSPLHCAAENGDSECVEFLLNCSVFSKNSMSRDGRTPFSCAMDNGHWHLMDLLRLGDVLSRAARVGDRVGLESCISQGGNVNGRDQNGWTPLHRAAFKGEIEIVKALVGHGAQIDLVDDVGYTALHCAVEAGRVEVAVYLIAQGARRNLKSIKGVCPLNFDFQSNYSAFVSPLCSEFEQALEIES</sequence>
<feature type="compositionally biased region" description="Pro residues" evidence="4">
    <location>
        <begin position="114"/>
        <end position="130"/>
    </location>
</feature>
<feature type="region of interest" description="Disordered" evidence="4">
    <location>
        <begin position="34"/>
        <end position="140"/>
    </location>
</feature>
<dbReference type="PANTHER" id="PTHR24198">
    <property type="entry name" value="ANKYRIN REPEAT AND PROTEIN KINASE DOMAIN-CONTAINING PROTEIN"/>
    <property type="match status" value="1"/>
</dbReference>
<feature type="repeat" description="ANK" evidence="3">
    <location>
        <begin position="360"/>
        <end position="382"/>
    </location>
</feature>
<dbReference type="Proteomes" id="UP001419268">
    <property type="component" value="Unassembled WGS sequence"/>
</dbReference>
<keyword evidence="1" id="KW-0677">Repeat</keyword>
<protein>
    <submittedName>
        <fullName evidence="5">Uncharacterized protein</fullName>
    </submittedName>
</protein>
<feature type="repeat" description="ANK" evidence="3">
    <location>
        <begin position="481"/>
        <end position="513"/>
    </location>
</feature>
<evidence type="ECO:0000256" key="3">
    <source>
        <dbReference type="PROSITE-ProRule" id="PRU00023"/>
    </source>
</evidence>
<accession>A0AAP0E319</accession>
<evidence type="ECO:0000256" key="2">
    <source>
        <dbReference type="ARBA" id="ARBA00023043"/>
    </source>
</evidence>
<name>A0AAP0E319_9MAGN</name>
<dbReference type="PRINTS" id="PR01415">
    <property type="entry name" value="ANKYRIN"/>
</dbReference>
<feature type="compositionally biased region" description="Basic and acidic residues" evidence="4">
    <location>
        <begin position="35"/>
        <end position="61"/>
    </location>
</feature>
<keyword evidence="6" id="KW-1185">Reference proteome</keyword>
<evidence type="ECO:0000313" key="5">
    <source>
        <dbReference type="EMBL" id="KAK9084078.1"/>
    </source>
</evidence>
<feature type="repeat" description="ANK" evidence="3">
    <location>
        <begin position="327"/>
        <end position="359"/>
    </location>
</feature>
<dbReference type="EMBL" id="JBBNAG010000013">
    <property type="protein sequence ID" value="KAK9084078.1"/>
    <property type="molecule type" value="Genomic_DNA"/>
</dbReference>
<feature type="compositionally biased region" description="Basic residues" evidence="4">
    <location>
        <begin position="77"/>
        <end position="95"/>
    </location>
</feature>
<evidence type="ECO:0000313" key="6">
    <source>
        <dbReference type="Proteomes" id="UP001419268"/>
    </source>
</evidence>
<comment type="caution">
    <text evidence="5">The sequence shown here is derived from an EMBL/GenBank/DDBJ whole genome shotgun (WGS) entry which is preliminary data.</text>
</comment>
<dbReference type="SUPFAM" id="SSF48403">
    <property type="entry name" value="Ankyrin repeat"/>
    <property type="match status" value="1"/>
</dbReference>
<reference evidence="5 6" key="1">
    <citation type="submission" date="2024-01" db="EMBL/GenBank/DDBJ databases">
        <title>Genome assemblies of Stephania.</title>
        <authorList>
            <person name="Yang L."/>
        </authorList>
    </citation>
    <scope>NUCLEOTIDE SEQUENCE [LARGE SCALE GENOMIC DNA]</scope>
    <source>
        <strain evidence="5">JXDWG</strain>
        <tissue evidence="5">Leaf</tissue>
    </source>
</reference>
<evidence type="ECO:0000256" key="1">
    <source>
        <dbReference type="ARBA" id="ARBA00022737"/>
    </source>
</evidence>
<dbReference type="PANTHER" id="PTHR24198:SF165">
    <property type="entry name" value="ANKYRIN REPEAT-CONTAINING PROTEIN-RELATED"/>
    <property type="match status" value="1"/>
</dbReference>
<dbReference type="SMART" id="SM00248">
    <property type="entry name" value="ANK"/>
    <property type="match status" value="6"/>
</dbReference>
<keyword evidence="2 3" id="KW-0040">ANK repeat</keyword>
<feature type="repeat" description="ANK" evidence="3">
    <location>
        <begin position="448"/>
        <end position="480"/>
    </location>
</feature>
<dbReference type="PROSITE" id="PS50297">
    <property type="entry name" value="ANK_REP_REGION"/>
    <property type="match status" value="4"/>
</dbReference>
<feature type="compositionally biased region" description="Basic residues" evidence="4">
    <location>
        <begin position="102"/>
        <end position="113"/>
    </location>
</feature>
<dbReference type="Pfam" id="PF12796">
    <property type="entry name" value="Ank_2"/>
    <property type="match status" value="2"/>
</dbReference>